<evidence type="ECO:0000313" key="1">
    <source>
        <dbReference type="EMBL" id="KAA6368421.1"/>
    </source>
</evidence>
<feature type="non-terminal residue" evidence="1">
    <location>
        <position position="84"/>
    </location>
</feature>
<proteinExistence type="predicted"/>
<sequence>MTTFYYSGITLSGESDDQARIGKICRDIQQLVAAMKQFRMAVTAVHITYDGLECMCSRSYGQMFTQQLNHYIRLKKIINTTNFH</sequence>
<comment type="caution">
    <text evidence="1">The sequence shown here is derived from an EMBL/GenBank/DDBJ whole genome shotgun (WGS) entry which is preliminary data.</text>
</comment>
<dbReference type="AlphaFoldDB" id="A0A5J4UEJ5"/>
<organism evidence="1 2">
    <name type="scientific">Streblomastix strix</name>
    <dbReference type="NCBI Taxonomy" id="222440"/>
    <lineage>
        <taxon>Eukaryota</taxon>
        <taxon>Metamonada</taxon>
        <taxon>Preaxostyla</taxon>
        <taxon>Oxymonadida</taxon>
        <taxon>Streblomastigidae</taxon>
        <taxon>Streblomastix</taxon>
    </lineage>
</organism>
<dbReference type="Proteomes" id="UP000324800">
    <property type="component" value="Unassembled WGS sequence"/>
</dbReference>
<accession>A0A5J4UEJ5</accession>
<dbReference type="EMBL" id="SNRW01017369">
    <property type="protein sequence ID" value="KAA6368421.1"/>
    <property type="molecule type" value="Genomic_DNA"/>
</dbReference>
<reference evidence="1 2" key="1">
    <citation type="submission" date="2019-03" db="EMBL/GenBank/DDBJ databases">
        <title>Single cell metagenomics reveals metabolic interactions within the superorganism composed of flagellate Streblomastix strix and complex community of Bacteroidetes bacteria on its surface.</title>
        <authorList>
            <person name="Treitli S.C."/>
            <person name="Kolisko M."/>
            <person name="Husnik F."/>
            <person name="Keeling P."/>
            <person name="Hampl V."/>
        </authorList>
    </citation>
    <scope>NUCLEOTIDE SEQUENCE [LARGE SCALE GENOMIC DNA]</scope>
    <source>
        <strain evidence="1">ST1C</strain>
    </source>
</reference>
<dbReference type="OrthoDB" id="6252103at2759"/>
<gene>
    <name evidence="1" type="ORF">EZS28_036052</name>
</gene>
<name>A0A5J4UEJ5_9EUKA</name>
<evidence type="ECO:0000313" key="2">
    <source>
        <dbReference type="Proteomes" id="UP000324800"/>
    </source>
</evidence>
<protein>
    <submittedName>
        <fullName evidence="1">Uncharacterized protein</fullName>
    </submittedName>
</protein>